<dbReference type="PANTHER" id="PTHR30270:SF0">
    <property type="entry name" value="THIAMINE-MONOPHOSPHATE KINASE"/>
    <property type="match status" value="1"/>
</dbReference>
<dbReference type="PANTHER" id="PTHR30270">
    <property type="entry name" value="THIAMINE-MONOPHOSPHATE KINASE"/>
    <property type="match status" value="1"/>
</dbReference>
<feature type="domain" description="PurM-like N-terminal" evidence="2">
    <location>
        <begin position="35"/>
        <end position="145"/>
    </location>
</feature>
<comment type="miscellaneous">
    <text evidence="1">Reaction mechanism of ThiL seems to utilize a direct, inline transfer of the gamma-phosphate of ATP to TMP rather than a phosphorylated enzyme intermediate.</text>
</comment>
<dbReference type="GO" id="GO:0009030">
    <property type="term" value="F:thiamine-phosphate kinase activity"/>
    <property type="evidence" value="ECO:0007669"/>
    <property type="project" value="UniProtKB-UniRule"/>
</dbReference>
<feature type="binding site" evidence="1">
    <location>
        <position position="52"/>
    </location>
    <ligand>
        <name>Mg(2+)</name>
        <dbReference type="ChEBI" id="CHEBI:18420"/>
        <label>1</label>
    </ligand>
</feature>
<dbReference type="GO" id="GO:0000287">
    <property type="term" value="F:magnesium ion binding"/>
    <property type="evidence" value="ECO:0007669"/>
    <property type="project" value="UniProtKB-UniRule"/>
</dbReference>
<dbReference type="InterPro" id="IPR016188">
    <property type="entry name" value="PurM-like_N"/>
</dbReference>
<sequence length="353" mass="35709">MSETPLLVRDVAEEALLARIFPLLPTAPTTLVGPGDDCAVVAAPDGRYVVSTDVLVEDRHFRRRWSSGFDVGRRAAVQNLADVVSMGARPAALVVSLVMPGDLPVDWVTGLARGLADACTPLGAAVVGGDLSGGDQVVVAVTVHGDLEGRDPVLRSGARPGDVVALAGTLGRSAAGLALLDAGRGEVDEGLVAAYLRPDPPLAAGPAAADAGATAMMDVSDGLLRDAGRIARASDVVVDIDPAALADDREGLRPTAASLGAGLRDGQGARVGATAVSPADDEADGEGVADLVDGWVLSGGEDHALLATFPADVVLPTAFRAIGTVRRAGGDGPGVRVDGRVAQRSAGWDHFRA</sequence>
<comment type="caution">
    <text evidence="1">Lacks conserved residue(s) required for the propagation of feature annotation.</text>
</comment>
<keyword evidence="1" id="KW-0479">Metal-binding</keyword>
<comment type="catalytic activity">
    <reaction evidence="1">
        <text>thiamine phosphate + ATP = thiamine diphosphate + ADP</text>
        <dbReference type="Rhea" id="RHEA:15913"/>
        <dbReference type="ChEBI" id="CHEBI:30616"/>
        <dbReference type="ChEBI" id="CHEBI:37575"/>
        <dbReference type="ChEBI" id="CHEBI:58937"/>
        <dbReference type="ChEBI" id="CHEBI:456216"/>
        <dbReference type="EC" id="2.7.4.16"/>
    </reaction>
</comment>
<dbReference type="InterPro" id="IPR010918">
    <property type="entry name" value="PurM-like_C_dom"/>
</dbReference>
<dbReference type="GO" id="GO:0009228">
    <property type="term" value="P:thiamine biosynthetic process"/>
    <property type="evidence" value="ECO:0007669"/>
    <property type="project" value="UniProtKB-KW"/>
</dbReference>
<evidence type="ECO:0000313" key="5">
    <source>
        <dbReference type="Proteomes" id="UP000451354"/>
    </source>
</evidence>
<feature type="binding site" evidence="1">
    <location>
        <position position="37"/>
    </location>
    <ligand>
        <name>Mg(2+)</name>
        <dbReference type="ChEBI" id="CHEBI:18420"/>
        <label>4</label>
    </ligand>
</feature>
<feature type="binding site" evidence="1">
    <location>
        <position position="37"/>
    </location>
    <ligand>
        <name>Mg(2+)</name>
        <dbReference type="ChEBI" id="CHEBI:18420"/>
        <label>3</label>
    </ligand>
</feature>
<keyword evidence="1 4" id="KW-0808">Transferase</keyword>
<feature type="binding site" evidence="1">
    <location>
        <position position="82"/>
    </location>
    <ligand>
        <name>Mg(2+)</name>
        <dbReference type="ChEBI" id="CHEBI:18420"/>
        <label>2</label>
    </ligand>
</feature>
<dbReference type="NCBIfam" id="TIGR01379">
    <property type="entry name" value="thiL"/>
    <property type="match status" value="1"/>
</dbReference>
<dbReference type="Pfam" id="PF02769">
    <property type="entry name" value="AIRS_C"/>
    <property type="match status" value="1"/>
</dbReference>
<dbReference type="Gene3D" id="3.30.1330.10">
    <property type="entry name" value="PurM-like, N-terminal domain"/>
    <property type="match status" value="1"/>
</dbReference>
<dbReference type="Proteomes" id="UP000451354">
    <property type="component" value="Chromosome"/>
</dbReference>
<keyword evidence="1" id="KW-0547">Nucleotide-binding</keyword>
<dbReference type="InterPro" id="IPR036921">
    <property type="entry name" value="PurM-like_N_sf"/>
</dbReference>
<dbReference type="InterPro" id="IPR006283">
    <property type="entry name" value="ThiL-like"/>
</dbReference>
<feature type="binding site" evidence="1">
    <location>
        <position position="348"/>
    </location>
    <ligand>
        <name>substrate</name>
    </ligand>
</feature>
<feature type="binding site" evidence="1">
    <location>
        <position position="51"/>
    </location>
    <ligand>
        <name>Mg(2+)</name>
        <dbReference type="ChEBI" id="CHEBI:18420"/>
        <label>4</label>
    </ligand>
</feature>
<proteinExistence type="inferred from homology"/>
<protein>
    <recommendedName>
        <fullName evidence="1">Thiamine-monophosphate kinase</fullName>
        <shortName evidence="1">TMP kinase</shortName>
        <shortName evidence="1">Thiamine-phosphate kinase</shortName>
        <ecNumber evidence="1">2.7.4.16</ecNumber>
    </recommendedName>
</protein>
<dbReference type="PIRSF" id="PIRSF005303">
    <property type="entry name" value="Thiam_monoph_kin"/>
    <property type="match status" value="1"/>
</dbReference>
<dbReference type="UniPathway" id="UPA00060">
    <property type="reaction ID" value="UER00142"/>
</dbReference>
<dbReference type="Pfam" id="PF00586">
    <property type="entry name" value="AIRS"/>
    <property type="match status" value="1"/>
</dbReference>
<feature type="binding site" evidence="1">
    <location>
        <position position="60"/>
    </location>
    <ligand>
        <name>substrate</name>
    </ligand>
</feature>
<evidence type="ECO:0000256" key="1">
    <source>
        <dbReference type="HAMAP-Rule" id="MF_02128"/>
    </source>
</evidence>
<comment type="pathway">
    <text evidence="1">Cofactor biosynthesis; thiamine diphosphate biosynthesis; thiamine diphosphate from thiamine phosphate: step 1/1.</text>
</comment>
<comment type="function">
    <text evidence="1">Catalyzes the ATP-dependent phosphorylation of thiamine-monophosphate (TMP) to form thiamine-pyrophosphate (TPP), the active form of vitamin B1.</text>
</comment>
<feature type="binding site" evidence="1">
    <location>
        <begin position="129"/>
        <end position="130"/>
    </location>
    <ligand>
        <name>ATP</name>
        <dbReference type="ChEBI" id="CHEBI:30616"/>
    </ligand>
</feature>
<reference evidence="4 5" key="1">
    <citation type="journal article" date="2022" name="Int. J. Syst. Evol. Microbiol.">
        <title>Cellulosimicrobium protaetiae sp. nov., isolated from the gut of the larva of Protaetia brevitarsis seulensis.</title>
        <authorList>
            <person name="Le Han H."/>
            <person name="Nguyen T.T.H."/>
            <person name="Li Z."/>
            <person name="Shin N.R."/>
            <person name="Kim S.G."/>
        </authorList>
    </citation>
    <scope>NUCLEOTIDE SEQUENCE [LARGE SCALE GENOMIC DNA]</scope>
    <source>
        <strain evidence="4 5">BI34</strain>
    </source>
</reference>
<evidence type="ECO:0000259" key="3">
    <source>
        <dbReference type="Pfam" id="PF02769"/>
    </source>
</evidence>
<dbReference type="EMBL" id="CP052757">
    <property type="protein sequence ID" value="QJW36337.1"/>
    <property type="molecule type" value="Genomic_DNA"/>
</dbReference>
<feature type="binding site" evidence="1">
    <location>
        <position position="130"/>
    </location>
    <ligand>
        <name>Mg(2+)</name>
        <dbReference type="ChEBI" id="CHEBI:18420"/>
        <label>1</label>
    </ligand>
</feature>
<dbReference type="RefSeq" id="WP_168731658.1">
    <property type="nucleotide sequence ID" value="NZ_CP052757.1"/>
</dbReference>
<dbReference type="InterPro" id="IPR036676">
    <property type="entry name" value="PurM-like_C_sf"/>
</dbReference>
<dbReference type="SUPFAM" id="SSF56042">
    <property type="entry name" value="PurM C-terminal domain-like"/>
    <property type="match status" value="1"/>
</dbReference>
<dbReference type="CDD" id="cd02194">
    <property type="entry name" value="ThiL"/>
    <property type="match status" value="1"/>
</dbReference>
<dbReference type="EC" id="2.7.4.16" evidence="1"/>
<dbReference type="GO" id="GO:0009229">
    <property type="term" value="P:thiamine diphosphate biosynthetic process"/>
    <property type="evidence" value="ECO:0007669"/>
    <property type="project" value="UniProtKB-UniRule"/>
</dbReference>
<feature type="binding site" evidence="1">
    <location>
        <position position="53"/>
    </location>
    <ligand>
        <name>Mg(2+)</name>
        <dbReference type="ChEBI" id="CHEBI:18420"/>
        <label>2</label>
    </ligand>
</feature>
<dbReference type="NCBIfam" id="NF004351">
    <property type="entry name" value="PRK05731.1-4"/>
    <property type="match status" value="1"/>
</dbReference>
<dbReference type="Gene3D" id="3.90.650.10">
    <property type="entry name" value="PurM-like C-terminal domain"/>
    <property type="match status" value="1"/>
</dbReference>
<feature type="binding site" evidence="1">
    <location>
        <position position="82"/>
    </location>
    <ligand>
        <name>Mg(2+)</name>
        <dbReference type="ChEBI" id="CHEBI:18420"/>
        <label>3</label>
    </ligand>
</feature>
<feature type="binding site" evidence="1">
    <location>
        <position position="82"/>
    </location>
    <ligand>
        <name>Mg(2+)</name>
        <dbReference type="ChEBI" id="CHEBI:18420"/>
        <label>4</label>
    </ligand>
</feature>
<keyword evidence="1" id="KW-0784">Thiamine biosynthesis</keyword>
<feature type="domain" description="PurM-like C-terminal" evidence="3">
    <location>
        <begin position="159"/>
        <end position="246"/>
    </location>
</feature>
<dbReference type="HAMAP" id="MF_02128">
    <property type="entry name" value="TMP_kinase"/>
    <property type="match status" value="1"/>
</dbReference>
<feature type="binding site" evidence="1">
    <location>
        <position position="53"/>
    </location>
    <ligand>
        <name>Mg(2+)</name>
        <dbReference type="ChEBI" id="CHEBI:18420"/>
        <label>1</label>
    </ligand>
</feature>
<keyword evidence="1" id="KW-0460">Magnesium</keyword>
<dbReference type="SUPFAM" id="SSF55326">
    <property type="entry name" value="PurM N-terminal domain-like"/>
    <property type="match status" value="1"/>
</dbReference>
<organism evidence="4 5">
    <name type="scientific">Cellulosimicrobium protaetiae</name>
    <dbReference type="NCBI Taxonomy" id="2587808"/>
    <lineage>
        <taxon>Bacteria</taxon>
        <taxon>Bacillati</taxon>
        <taxon>Actinomycetota</taxon>
        <taxon>Actinomycetes</taxon>
        <taxon>Micrococcales</taxon>
        <taxon>Promicromonosporaceae</taxon>
        <taxon>Cellulosimicrobium</taxon>
    </lineage>
</organism>
<feature type="binding site" evidence="1">
    <location>
        <position position="221"/>
    </location>
    <ligand>
        <name>Mg(2+)</name>
        <dbReference type="ChEBI" id="CHEBI:18420"/>
        <label>5</label>
    </ligand>
</feature>
<gene>
    <name evidence="1" type="primary">thiL</name>
    <name evidence="4" type="ORF">FIC82_009185</name>
</gene>
<dbReference type="KEGG" id="cprt:FIC82_009185"/>
<keyword evidence="5" id="KW-1185">Reference proteome</keyword>
<feature type="binding site" evidence="1">
    <location>
        <position position="220"/>
    </location>
    <ligand>
        <name>ATP</name>
        <dbReference type="ChEBI" id="CHEBI:30616"/>
    </ligand>
</feature>
<dbReference type="GO" id="GO:0005524">
    <property type="term" value="F:ATP binding"/>
    <property type="evidence" value="ECO:0007669"/>
    <property type="project" value="UniProtKB-UniRule"/>
</dbReference>
<accession>A0A6M5UCR7</accession>
<evidence type="ECO:0000313" key="4">
    <source>
        <dbReference type="EMBL" id="QJW36337.1"/>
    </source>
</evidence>
<comment type="similarity">
    <text evidence="1">Belongs to the thiamine-monophosphate kinase family.</text>
</comment>
<feature type="binding site" evidence="1">
    <location>
        <position position="301"/>
    </location>
    <ligand>
        <name>substrate</name>
    </ligand>
</feature>
<dbReference type="AlphaFoldDB" id="A0A6M5UCR7"/>
<evidence type="ECO:0000259" key="2">
    <source>
        <dbReference type="Pfam" id="PF00586"/>
    </source>
</evidence>
<keyword evidence="1 4" id="KW-0418">Kinase</keyword>
<name>A0A6M5UCR7_9MICO</name>
<feature type="binding site" evidence="1">
    <location>
        <position position="155"/>
    </location>
    <ligand>
        <name>ATP</name>
        <dbReference type="ChEBI" id="CHEBI:30616"/>
    </ligand>
</feature>
<keyword evidence="1" id="KW-0067">ATP-binding</keyword>
<feature type="binding site" evidence="1">
    <location>
        <position position="218"/>
    </location>
    <ligand>
        <name>Mg(2+)</name>
        <dbReference type="ChEBI" id="CHEBI:18420"/>
        <label>3</label>
    </ligand>
</feature>